<sequence length="36" mass="4368">MIYLLLIDYDIFVCQINYGELINDLRWVKRCFGLDV</sequence>
<evidence type="ECO:0000313" key="1">
    <source>
        <dbReference type="EMBL" id="MBX55705.1"/>
    </source>
</evidence>
<protein>
    <submittedName>
        <fullName evidence="1">Uncharacterized protein</fullName>
    </submittedName>
</protein>
<accession>A0A2P2PM20</accession>
<name>A0A2P2PM20_RHIMU</name>
<proteinExistence type="predicted"/>
<organism evidence="1">
    <name type="scientific">Rhizophora mucronata</name>
    <name type="common">Asiatic mangrove</name>
    <dbReference type="NCBI Taxonomy" id="61149"/>
    <lineage>
        <taxon>Eukaryota</taxon>
        <taxon>Viridiplantae</taxon>
        <taxon>Streptophyta</taxon>
        <taxon>Embryophyta</taxon>
        <taxon>Tracheophyta</taxon>
        <taxon>Spermatophyta</taxon>
        <taxon>Magnoliopsida</taxon>
        <taxon>eudicotyledons</taxon>
        <taxon>Gunneridae</taxon>
        <taxon>Pentapetalae</taxon>
        <taxon>rosids</taxon>
        <taxon>fabids</taxon>
        <taxon>Malpighiales</taxon>
        <taxon>Rhizophoraceae</taxon>
        <taxon>Rhizophora</taxon>
    </lineage>
</organism>
<dbReference type="EMBL" id="GGEC01075221">
    <property type="protein sequence ID" value="MBX55705.1"/>
    <property type="molecule type" value="Transcribed_RNA"/>
</dbReference>
<reference evidence="1" key="1">
    <citation type="submission" date="2018-02" db="EMBL/GenBank/DDBJ databases">
        <title>Rhizophora mucronata_Transcriptome.</title>
        <authorList>
            <person name="Meera S.P."/>
            <person name="Sreeshan A."/>
            <person name="Augustine A."/>
        </authorList>
    </citation>
    <scope>NUCLEOTIDE SEQUENCE</scope>
    <source>
        <tissue evidence="1">Leaf</tissue>
    </source>
</reference>
<dbReference type="AlphaFoldDB" id="A0A2P2PM20"/>